<dbReference type="AlphaFoldDB" id="S9VSM9"/>
<dbReference type="GO" id="GO:0001228">
    <property type="term" value="F:DNA-binding transcription activator activity, RNA polymerase II-specific"/>
    <property type="evidence" value="ECO:0007669"/>
    <property type="project" value="EnsemblFungi"/>
</dbReference>
<dbReference type="GO" id="GO:0010846">
    <property type="term" value="P:activation of reciprocal meiotic recombination"/>
    <property type="evidence" value="ECO:0007669"/>
    <property type="project" value="EnsemblFungi"/>
</dbReference>
<dbReference type="Proteomes" id="UP000015464">
    <property type="component" value="Unassembled WGS sequence"/>
</dbReference>
<dbReference type="STRING" id="653667.S9VSM9"/>
<feature type="compositionally biased region" description="Polar residues" evidence="7">
    <location>
        <begin position="198"/>
        <end position="207"/>
    </location>
</feature>
<dbReference type="InterPro" id="IPR051027">
    <property type="entry name" value="bZIP_transcription_factors"/>
</dbReference>
<dbReference type="GO" id="GO:0010844">
    <property type="term" value="F:recombination hotspot binding"/>
    <property type="evidence" value="ECO:0007669"/>
    <property type="project" value="EnsemblFungi"/>
</dbReference>
<evidence type="ECO:0000256" key="6">
    <source>
        <dbReference type="SAM" id="Coils"/>
    </source>
</evidence>
<evidence type="ECO:0000256" key="7">
    <source>
        <dbReference type="SAM" id="MobiDB-lite"/>
    </source>
</evidence>
<feature type="region of interest" description="Disordered" evidence="7">
    <location>
        <begin position="350"/>
        <end position="463"/>
    </location>
</feature>
<feature type="region of interest" description="Disordered" evidence="7">
    <location>
        <begin position="198"/>
        <end position="218"/>
    </location>
</feature>
<gene>
    <name evidence="9" type="ORF">SPOG_04456</name>
</gene>
<keyword evidence="2" id="KW-0805">Transcription regulation</keyword>
<dbReference type="EMBL" id="KE546996">
    <property type="protein sequence ID" value="EPY49189.1"/>
    <property type="molecule type" value="Genomic_DNA"/>
</dbReference>
<evidence type="ECO:0000313" key="9">
    <source>
        <dbReference type="EMBL" id="EPY49189.1"/>
    </source>
</evidence>
<feature type="compositionally biased region" description="Polar residues" evidence="7">
    <location>
        <begin position="87"/>
        <end position="105"/>
    </location>
</feature>
<dbReference type="GO" id="GO:0110034">
    <property type="term" value="P:negative regulation of adenylate cyclase-activating glucose-activated G protein-coupled receptor signaling pathway"/>
    <property type="evidence" value="ECO:0007669"/>
    <property type="project" value="EnsemblFungi"/>
</dbReference>
<feature type="compositionally biased region" description="Basic and acidic residues" evidence="7">
    <location>
        <begin position="451"/>
        <end position="463"/>
    </location>
</feature>
<dbReference type="eggNOG" id="KOG1414">
    <property type="taxonomic scope" value="Eukaryota"/>
</dbReference>
<evidence type="ECO:0000256" key="5">
    <source>
        <dbReference type="ARBA" id="ARBA00023242"/>
    </source>
</evidence>
<dbReference type="OMA" id="HGAFMSQ"/>
<name>S9VSM9_SCHCR</name>
<keyword evidence="10" id="KW-1185">Reference proteome</keyword>
<feature type="coiled-coil region" evidence="6">
    <location>
        <begin position="482"/>
        <end position="516"/>
    </location>
</feature>
<dbReference type="GO" id="GO:0000122">
    <property type="term" value="P:negative regulation of transcription by RNA polymerase II"/>
    <property type="evidence" value="ECO:0007669"/>
    <property type="project" value="EnsemblFungi"/>
</dbReference>
<dbReference type="GeneID" id="25038769"/>
<evidence type="ECO:0000256" key="4">
    <source>
        <dbReference type="ARBA" id="ARBA00023163"/>
    </source>
</evidence>
<comment type="subcellular location">
    <subcellularLocation>
        <location evidence="1">Nucleus</location>
    </subcellularLocation>
</comment>
<dbReference type="GO" id="GO:0000792">
    <property type="term" value="C:heterochromatin"/>
    <property type="evidence" value="ECO:0007669"/>
    <property type="project" value="EnsemblFungi"/>
</dbReference>
<dbReference type="Pfam" id="PF00170">
    <property type="entry name" value="bZIP_1"/>
    <property type="match status" value="1"/>
</dbReference>
<feature type="compositionally biased region" description="Low complexity" evidence="7">
    <location>
        <begin position="1"/>
        <end position="15"/>
    </location>
</feature>
<accession>S9VSM9</accession>
<keyword evidence="5" id="KW-0539">Nucleus</keyword>
<dbReference type="InterPro" id="IPR004827">
    <property type="entry name" value="bZIP"/>
</dbReference>
<organism evidence="9 10">
    <name type="scientific">Schizosaccharomyces cryophilus (strain OY26 / ATCC MYA-4695 / CBS 11777 / NBRC 106824 / NRRL Y48691)</name>
    <name type="common">Fission yeast</name>
    <dbReference type="NCBI Taxonomy" id="653667"/>
    <lineage>
        <taxon>Eukaryota</taxon>
        <taxon>Fungi</taxon>
        <taxon>Dikarya</taxon>
        <taxon>Ascomycota</taxon>
        <taxon>Taphrinomycotina</taxon>
        <taxon>Schizosaccharomycetes</taxon>
        <taxon>Schizosaccharomycetales</taxon>
        <taxon>Schizosaccharomycetaceae</taxon>
        <taxon>Schizosaccharomyces</taxon>
    </lineage>
</organism>
<protein>
    <submittedName>
        <fullName evidence="9">Transcription factor Atf1</fullName>
    </submittedName>
</protein>
<dbReference type="OrthoDB" id="295274at2759"/>
<evidence type="ECO:0000259" key="8">
    <source>
        <dbReference type="PROSITE" id="PS50217"/>
    </source>
</evidence>
<dbReference type="GO" id="GO:0003723">
    <property type="term" value="F:RNA binding"/>
    <property type="evidence" value="ECO:0007669"/>
    <property type="project" value="EnsemblFungi"/>
</dbReference>
<proteinExistence type="predicted"/>
<dbReference type="FunFam" id="1.20.5.170:FF:000053">
    <property type="entry name" value="BZIP transcription factor AtfA"/>
    <property type="match status" value="1"/>
</dbReference>
<dbReference type="GO" id="GO:0000978">
    <property type="term" value="F:RNA polymerase II cis-regulatory region sequence-specific DNA binding"/>
    <property type="evidence" value="ECO:0007669"/>
    <property type="project" value="EnsemblFungi"/>
</dbReference>
<dbReference type="PANTHER" id="PTHR19304">
    <property type="entry name" value="CYCLIC-AMP RESPONSE ELEMENT BINDING PROTEIN"/>
    <property type="match status" value="1"/>
</dbReference>
<dbReference type="GO" id="GO:1990243">
    <property type="term" value="C:atf1-pcr1 complex"/>
    <property type="evidence" value="ECO:0007669"/>
    <property type="project" value="EnsemblFungi"/>
</dbReference>
<evidence type="ECO:0000256" key="1">
    <source>
        <dbReference type="ARBA" id="ARBA00004123"/>
    </source>
</evidence>
<dbReference type="HOGENOM" id="CLU_435572_0_0_1"/>
<dbReference type="GO" id="GO:0140463">
    <property type="term" value="F:chromatin-protein adaptor activity"/>
    <property type="evidence" value="ECO:0007669"/>
    <property type="project" value="EnsemblFungi"/>
</dbReference>
<keyword evidence="4" id="KW-0804">Transcription</keyword>
<dbReference type="InterPro" id="IPR046347">
    <property type="entry name" value="bZIP_sf"/>
</dbReference>
<dbReference type="SUPFAM" id="SSF57959">
    <property type="entry name" value="Leucine zipper domain"/>
    <property type="match status" value="1"/>
</dbReference>
<feature type="compositionally biased region" description="Low complexity" evidence="7">
    <location>
        <begin position="22"/>
        <end position="46"/>
    </location>
</feature>
<dbReference type="GO" id="GO:0045128">
    <property type="term" value="P:negative regulation of reciprocal meiotic recombination"/>
    <property type="evidence" value="ECO:0007669"/>
    <property type="project" value="EnsemblFungi"/>
</dbReference>
<keyword evidence="3" id="KW-0238">DNA-binding</keyword>
<dbReference type="CDD" id="cd14687">
    <property type="entry name" value="bZIP_ATF2"/>
    <property type="match status" value="1"/>
</dbReference>
<dbReference type="GO" id="GO:0030466">
    <property type="term" value="P:silent mating-type cassette heterochromatin formation"/>
    <property type="evidence" value="ECO:0007669"/>
    <property type="project" value="EnsemblFungi"/>
</dbReference>
<evidence type="ECO:0000313" key="10">
    <source>
        <dbReference type="Proteomes" id="UP000015464"/>
    </source>
</evidence>
<dbReference type="GO" id="GO:0007131">
    <property type="term" value="P:reciprocal meiotic recombination"/>
    <property type="evidence" value="ECO:0007669"/>
    <property type="project" value="EnsemblFungi"/>
</dbReference>
<feature type="compositionally biased region" description="Polar residues" evidence="7">
    <location>
        <begin position="405"/>
        <end position="421"/>
    </location>
</feature>
<dbReference type="SMART" id="SM00338">
    <property type="entry name" value="BRLZ"/>
    <property type="match status" value="1"/>
</dbReference>
<evidence type="ECO:0000256" key="2">
    <source>
        <dbReference type="ARBA" id="ARBA00023015"/>
    </source>
</evidence>
<keyword evidence="6" id="KW-0175">Coiled coil</keyword>
<feature type="region of interest" description="Disordered" evidence="7">
    <location>
        <begin position="231"/>
        <end position="253"/>
    </location>
</feature>
<evidence type="ECO:0000256" key="3">
    <source>
        <dbReference type="ARBA" id="ARBA00023125"/>
    </source>
</evidence>
<feature type="domain" description="BZIP" evidence="8">
    <location>
        <begin position="457"/>
        <end position="520"/>
    </location>
</feature>
<dbReference type="RefSeq" id="XP_013025988.1">
    <property type="nucleotide sequence ID" value="XM_013170534.1"/>
</dbReference>
<feature type="compositionally biased region" description="Low complexity" evidence="7">
    <location>
        <begin position="365"/>
        <end position="374"/>
    </location>
</feature>
<feature type="compositionally biased region" description="Polar residues" evidence="7">
    <location>
        <begin position="432"/>
        <end position="448"/>
    </location>
</feature>
<dbReference type="GO" id="GO:0060195">
    <property type="term" value="P:negative regulation of antisense RNA transcription"/>
    <property type="evidence" value="ECO:0007669"/>
    <property type="project" value="EnsemblFungi"/>
</dbReference>
<feature type="region of interest" description="Disordered" evidence="7">
    <location>
        <begin position="1"/>
        <end position="115"/>
    </location>
</feature>
<reference evidence="9 10" key="1">
    <citation type="journal article" date="2011" name="Science">
        <title>Comparative functional genomics of the fission yeasts.</title>
        <authorList>
            <person name="Rhind N."/>
            <person name="Chen Z."/>
            <person name="Yassour M."/>
            <person name="Thompson D.A."/>
            <person name="Haas B.J."/>
            <person name="Habib N."/>
            <person name="Wapinski I."/>
            <person name="Roy S."/>
            <person name="Lin M.F."/>
            <person name="Heiman D.I."/>
            <person name="Young S.K."/>
            <person name="Furuya K."/>
            <person name="Guo Y."/>
            <person name="Pidoux A."/>
            <person name="Chen H.M."/>
            <person name="Robbertse B."/>
            <person name="Goldberg J.M."/>
            <person name="Aoki K."/>
            <person name="Bayne E.H."/>
            <person name="Berlin A.M."/>
            <person name="Desjardins C.A."/>
            <person name="Dobbs E."/>
            <person name="Dukaj L."/>
            <person name="Fan L."/>
            <person name="FitzGerald M.G."/>
            <person name="French C."/>
            <person name="Gujja S."/>
            <person name="Hansen K."/>
            <person name="Keifenheim D."/>
            <person name="Levin J.Z."/>
            <person name="Mosher R.A."/>
            <person name="Mueller C.A."/>
            <person name="Pfiffner J."/>
            <person name="Priest M."/>
            <person name="Russ C."/>
            <person name="Smialowska A."/>
            <person name="Swoboda P."/>
            <person name="Sykes S.M."/>
            <person name="Vaughn M."/>
            <person name="Vengrova S."/>
            <person name="Yoder R."/>
            <person name="Zeng Q."/>
            <person name="Allshire R."/>
            <person name="Baulcombe D."/>
            <person name="Birren B.W."/>
            <person name="Brown W."/>
            <person name="Ekwall K."/>
            <person name="Kellis M."/>
            <person name="Leatherwood J."/>
            <person name="Levin H."/>
            <person name="Margalit H."/>
            <person name="Martienssen R."/>
            <person name="Nieduszynski C.A."/>
            <person name="Spatafora J.W."/>
            <person name="Friedman N."/>
            <person name="Dalgaard J.Z."/>
            <person name="Baumann P."/>
            <person name="Niki H."/>
            <person name="Regev A."/>
            <person name="Nusbaum C."/>
        </authorList>
    </citation>
    <scope>NUCLEOTIDE SEQUENCE [LARGE SCALE GENOMIC DNA]</scope>
    <source>
        <strain evidence="10">OY26 / ATCC MYA-4695 / CBS 11777 / NBRC 106824 / NRRL Y48691</strain>
    </source>
</reference>
<dbReference type="PROSITE" id="PS50217">
    <property type="entry name" value="BZIP"/>
    <property type="match status" value="1"/>
</dbReference>
<dbReference type="Gene3D" id="1.20.5.170">
    <property type="match status" value="1"/>
</dbReference>
<sequence>MSPSPNNASNNYNPSEAPPNPNSTSAVNNNPSVDNNINVPSTQQSQQPPPNNVNGGADPLEQPAGVTPSFVGSLKLDFEPNPFEHSFGSTATVNQQQPGPSTSRPAPSAIPPSFSRTLLPPVSSIASPDILGAPGVASPLAYPAWSGFTRGGMQNPLSPAIYDATLRPDYLNTPSDPSMAMGSRFSFGTGFTPGGNDSFRSLLTPTGASFPAPSPGTANLLGFQPFDSQYPDQYRFTPRDGKPPVSAGTNGEQSDYFGANAAVHGLCLLSQVPEQQKMQPSVPNETDPSTSAAVANLLKQSQSQQYPDSIRPSFTHNANNSLEAQNMGQSPYYMNANQLRGDMQPSVYGETVNPADPSLNLRPSNNYGMNMNNMSHIGQGGNREMPSNGMPVQVKSEVNERQDSQPRAMSGHSNVSPSASPSEADMKDLDSTDFNGESNNSKSGSTPRRNSKNETDDEKRKSFLERNRQAALKCRQRKKQWLSNLQAKVEFYGNENEILSAQVSALREEIVSLKTLLIAHKDCPVAKGNSAAVATTIIGNGDMSQRINLGY</sequence>